<keyword evidence="2" id="KW-1185">Reference proteome</keyword>
<reference evidence="1" key="1">
    <citation type="submission" date="2021-06" db="EMBL/GenBank/DDBJ databases">
        <authorList>
            <person name="Kallberg Y."/>
            <person name="Tangrot J."/>
            <person name="Rosling A."/>
        </authorList>
    </citation>
    <scope>NUCLEOTIDE SEQUENCE</scope>
    <source>
        <strain evidence="1">MA461A</strain>
    </source>
</reference>
<organism evidence="1 2">
    <name type="scientific">Racocetra persica</name>
    <dbReference type="NCBI Taxonomy" id="160502"/>
    <lineage>
        <taxon>Eukaryota</taxon>
        <taxon>Fungi</taxon>
        <taxon>Fungi incertae sedis</taxon>
        <taxon>Mucoromycota</taxon>
        <taxon>Glomeromycotina</taxon>
        <taxon>Glomeromycetes</taxon>
        <taxon>Diversisporales</taxon>
        <taxon>Gigasporaceae</taxon>
        <taxon>Racocetra</taxon>
    </lineage>
</organism>
<gene>
    <name evidence="1" type="ORF">RPERSI_LOCUS11514</name>
</gene>
<feature type="non-terminal residue" evidence="1">
    <location>
        <position position="632"/>
    </location>
</feature>
<protein>
    <submittedName>
        <fullName evidence="1">32999_t:CDS:1</fullName>
    </submittedName>
</protein>
<dbReference type="EMBL" id="CAJVQC010023740">
    <property type="protein sequence ID" value="CAG8723653.1"/>
    <property type="molecule type" value="Genomic_DNA"/>
</dbReference>
<comment type="caution">
    <text evidence="1">The sequence shown here is derived from an EMBL/GenBank/DDBJ whole genome shotgun (WGS) entry which is preliminary data.</text>
</comment>
<name>A0ACA9PWJ7_9GLOM</name>
<dbReference type="Proteomes" id="UP000789920">
    <property type="component" value="Unassembled WGS sequence"/>
</dbReference>
<proteinExistence type="predicted"/>
<sequence>MVLEELENLSSDKSIEFVENNTRIKSIESNTKIKSNESAKIVDADLNIKSPNTELNRSRSIVKAFSDAYREIRNTYIIAEHYKRTCGSLSERVGKAYEEISLRQNDLTLFNKKSFIQFSRFINTVKEIKSFTAEISQIIGLQKYLQLGTVDQTFQKLKSAFDKHMKDLSLSNTTENQFQTEKDNEALKIDTESFNEYLEKIDGGITDPDHKINNNINEIFALKNTFNTFENDQSQIADMFCDEFLKIEDYNLPENSHGKAVKRTRKVDSVEFSFKEMPISRIYNNEVSILKRINNCHEIIKFFGLAKGEDMLYLVTEWAEFGNLNEYYKKYNLDYDLKLKFALDVARGLNFLTTVKILHRDIRSDNILITINKHAKIAHFGLSSKFADATKPIEFDIQSVRYTAPEKLLNSKYKYDIKCEVYSLGMLLWEIAELKIPYTEIDIKEFYYKIIVEQRREKFSHGGVPQEWKDLVKETWHQNPEFRPSFADIFLSLQKLIEQKFSLLDTNVNSTDEFHSQESESFFNFDELDWPESEREVREKQASQLFKEAADGGMADAQLMYGNCRINGVGTNKDTIKAVEYYEKAAVNNNPTAMYKVGNIYYHGDGVKQDLVKGEKFLRLAACNRQKLAVDM</sequence>
<accession>A0ACA9PWJ7</accession>
<evidence type="ECO:0000313" key="1">
    <source>
        <dbReference type="EMBL" id="CAG8723653.1"/>
    </source>
</evidence>
<evidence type="ECO:0000313" key="2">
    <source>
        <dbReference type="Proteomes" id="UP000789920"/>
    </source>
</evidence>